<dbReference type="Proteomes" id="UP000236311">
    <property type="component" value="Unassembled WGS sequence"/>
</dbReference>
<keyword evidence="2" id="KW-1185">Reference proteome</keyword>
<dbReference type="EMBL" id="OFSM01000009">
    <property type="protein sequence ID" value="SOY29260.1"/>
    <property type="molecule type" value="Genomic_DNA"/>
</dbReference>
<organism evidence="1 2">
    <name type="scientific">Acetatifactor muris</name>
    <dbReference type="NCBI Taxonomy" id="879566"/>
    <lineage>
        <taxon>Bacteria</taxon>
        <taxon>Bacillati</taxon>
        <taxon>Bacillota</taxon>
        <taxon>Clostridia</taxon>
        <taxon>Lachnospirales</taxon>
        <taxon>Lachnospiraceae</taxon>
        <taxon>Acetatifactor</taxon>
    </lineage>
</organism>
<sequence>MTTPLFLLRCVQLGLSMADLELLSIGLINDMYCESMNDTYSYAVLGDQAAMDAF</sequence>
<reference evidence="1 2" key="1">
    <citation type="submission" date="2018-01" db="EMBL/GenBank/DDBJ databases">
        <authorList>
            <person name="Gaut B.S."/>
            <person name="Morton B.R."/>
            <person name="Clegg M.T."/>
            <person name="Duvall M.R."/>
        </authorList>
    </citation>
    <scope>NUCLEOTIDE SEQUENCE [LARGE SCALE GENOMIC DNA]</scope>
    <source>
        <strain evidence="1">GP69</strain>
    </source>
</reference>
<proteinExistence type="predicted"/>
<evidence type="ECO:0000313" key="2">
    <source>
        <dbReference type="Proteomes" id="UP000236311"/>
    </source>
</evidence>
<dbReference type="AlphaFoldDB" id="A0A2K4ZFK8"/>
<protein>
    <submittedName>
        <fullName evidence="1">Uncharacterized protein</fullName>
    </submittedName>
</protein>
<accession>A0A2K4ZFK8</accession>
<evidence type="ECO:0000313" key="1">
    <source>
        <dbReference type="EMBL" id="SOY29260.1"/>
    </source>
</evidence>
<name>A0A2K4ZFK8_9FIRM</name>
<gene>
    <name evidence="1" type="ORF">AMURIS_01975</name>
</gene>